<keyword evidence="5" id="KW-0811">Translocation</keyword>
<feature type="region of interest" description="Disordered" evidence="6">
    <location>
        <begin position="369"/>
        <end position="396"/>
    </location>
</feature>
<evidence type="ECO:0000256" key="6">
    <source>
        <dbReference type="SAM" id="MobiDB-lite"/>
    </source>
</evidence>
<dbReference type="AlphaFoldDB" id="A0A6B0SWT8"/>
<keyword evidence="3 5" id="KW-1133">Transmembrane helix</keyword>
<reference evidence="7 8" key="1">
    <citation type="submission" date="2019-12" db="EMBL/GenBank/DDBJ databases">
        <title>Isolation and characterization of three novel carbon monoxide-oxidizing members of Halobacteria from salione crusts and soils.</title>
        <authorList>
            <person name="Myers M.R."/>
            <person name="King G.M."/>
        </authorList>
    </citation>
    <scope>NUCLEOTIDE SEQUENCE [LARGE SCALE GENOMIC DNA]</scope>
    <source>
        <strain evidence="7 8">WSH3</strain>
    </source>
</reference>
<dbReference type="Pfam" id="PF00902">
    <property type="entry name" value="TatC"/>
    <property type="match status" value="2"/>
</dbReference>
<feature type="transmembrane region" description="Helical" evidence="5">
    <location>
        <begin position="34"/>
        <end position="53"/>
    </location>
</feature>
<feature type="transmembrane region" description="Helical" evidence="5">
    <location>
        <begin position="499"/>
        <end position="522"/>
    </location>
</feature>
<feature type="transmembrane region" description="Helical" evidence="5">
    <location>
        <begin position="677"/>
        <end position="693"/>
    </location>
</feature>
<proteinExistence type="inferred from homology"/>
<feature type="transmembrane region" description="Helical" evidence="5">
    <location>
        <begin position="179"/>
        <end position="203"/>
    </location>
</feature>
<comment type="similarity">
    <text evidence="5">Belongs to the TatC family.</text>
</comment>
<keyword evidence="8" id="KW-1185">Reference proteome</keyword>
<dbReference type="PANTHER" id="PTHR30371:SF0">
    <property type="entry name" value="SEC-INDEPENDENT PROTEIN TRANSLOCASE PROTEIN TATC, CHLOROPLASTIC-RELATED"/>
    <property type="match status" value="1"/>
</dbReference>
<comment type="caution">
    <text evidence="7">The sequence shown here is derived from an EMBL/GenBank/DDBJ whole genome shotgun (WGS) entry which is preliminary data.</text>
</comment>
<protein>
    <recommendedName>
        <fullName evidence="5">Sec-independent protein translocase protein TatC</fullName>
    </recommendedName>
</protein>
<dbReference type="EMBL" id="WUUT01000001">
    <property type="protein sequence ID" value="MXR50158.1"/>
    <property type="molecule type" value="Genomic_DNA"/>
</dbReference>
<feature type="transmembrane region" description="Helical" evidence="5">
    <location>
        <begin position="699"/>
        <end position="722"/>
    </location>
</feature>
<dbReference type="RefSeq" id="WP_159762315.1">
    <property type="nucleotide sequence ID" value="NZ_WUUT01000001.1"/>
</dbReference>
<keyword evidence="5" id="KW-0653">Protein transport</keyword>
<organism evidence="7 8">
    <name type="scientific">Halovenus carboxidivorans</name>
    <dbReference type="NCBI Taxonomy" id="2692199"/>
    <lineage>
        <taxon>Archaea</taxon>
        <taxon>Methanobacteriati</taxon>
        <taxon>Methanobacteriota</taxon>
        <taxon>Stenosarchaea group</taxon>
        <taxon>Halobacteria</taxon>
        <taxon>Halobacteriales</taxon>
        <taxon>Haloarculaceae</taxon>
        <taxon>Halovenus</taxon>
    </lineage>
</organism>
<feature type="transmembrane region" description="Helical" evidence="5">
    <location>
        <begin position="128"/>
        <end position="159"/>
    </location>
</feature>
<keyword evidence="5" id="KW-0813">Transport</keyword>
<dbReference type="PRINTS" id="PR01840">
    <property type="entry name" value="TATCFAMILY"/>
</dbReference>
<feature type="transmembrane region" description="Helical" evidence="5">
    <location>
        <begin position="644"/>
        <end position="665"/>
    </location>
</feature>
<comment type="function">
    <text evidence="5">Part of the twin-arginine translocation (Tat) system that transports large folded proteins containing a characteristic twin-arginine motif in their signal peptide across membranes.</text>
</comment>
<dbReference type="GO" id="GO:0009977">
    <property type="term" value="F:proton motive force dependent protein transmembrane transporter activity"/>
    <property type="evidence" value="ECO:0007669"/>
    <property type="project" value="TreeGrafter"/>
</dbReference>
<evidence type="ECO:0000256" key="3">
    <source>
        <dbReference type="ARBA" id="ARBA00022989"/>
    </source>
</evidence>
<dbReference type="PANTHER" id="PTHR30371">
    <property type="entry name" value="SEC-INDEPENDENT PROTEIN TRANSLOCASE PROTEIN TATC"/>
    <property type="match status" value="1"/>
</dbReference>
<sequence length="741" mass="81491">MSGALDEDTAKTLASGRQTIGAMLSAAQQNLKRAFVVFLIFWLGSFYALRLFIWDRLRRDLVYNRMTPEVREATEIVTTNPFEVILLQVKIGVAVGIVGTVPVLLYYSRDSLKRRGYWPDSYIPRWKIWGFIVAVILLFLGGVAYAYLLFFPIMFNFLAANAVQSGFTPTWSIAKWTEFIFFLALSFGIAAQLPLLMSSLARLNIVGYETFRDKWRYAVVAIFVFGAVFSPPDPFTQIMWGVPLVSLYFISLGITKVAVLSKQAGEQVSTTAIARKRVNVLAGVFLVAFAAMYAYLLEGGLSATNSLLETVGSAYRFPTAGDLGVLGGPPVATAVGVGVFVGLIAVGIALFYYRIVELERLTTEEERQAALAGELGEADEEEEESTPDPGDPATVNIGAASAGALRQIPLEEFARLDQEQVLEYAQAAADDDDAEKARVIMDRFEAAQELDLDDEPDDVVTSTTTGMLDAFTGEDTDEDDIGGYYYDLAFILDSLTSKAIWIVAVFMTVLAGTFMFLFYGGIERVQGVFFRNIPDELFQEVEIVVLHPVEALIFMIKFSTLLAAVSILPVVLYFAWPAIEDRFGTEGDRNILLVWGGTLFAALIGGSALGFVYIAPTVISILALDVISSNMIIAYRINSFGWLVIYLTVGIGFLTMIPVTMILFHHGNIVPYRRMRESWRGVVLAFFAAAGFLSPSGIFTMFIVAIPASLAYGFGLGLLWIYDGVDRRISATRRGESEAAD</sequence>
<dbReference type="Proteomes" id="UP000466535">
    <property type="component" value="Unassembled WGS sequence"/>
</dbReference>
<evidence type="ECO:0000313" key="7">
    <source>
        <dbReference type="EMBL" id="MXR50158.1"/>
    </source>
</evidence>
<feature type="transmembrane region" description="Helical" evidence="5">
    <location>
        <begin position="551"/>
        <end position="579"/>
    </location>
</feature>
<evidence type="ECO:0000313" key="8">
    <source>
        <dbReference type="Proteomes" id="UP000466535"/>
    </source>
</evidence>
<evidence type="ECO:0000256" key="1">
    <source>
        <dbReference type="ARBA" id="ARBA00004141"/>
    </source>
</evidence>
<dbReference type="HAMAP" id="MF_00902">
    <property type="entry name" value="TatC"/>
    <property type="match status" value="1"/>
</dbReference>
<keyword evidence="5" id="KW-1003">Cell membrane</keyword>
<evidence type="ECO:0000256" key="4">
    <source>
        <dbReference type="ARBA" id="ARBA00023136"/>
    </source>
</evidence>
<feature type="transmembrane region" description="Helical" evidence="5">
    <location>
        <begin position="85"/>
        <end position="107"/>
    </location>
</feature>
<comment type="subunit">
    <text evidence="5">Forms a complex with TatA.</text>
</comment>
<dbReference type="InterPro" id="IPR002033">
    <property type="entry name" value="TatC"/>
</dbReference>
<gene>
    <name evidence="5" type="primary">tatC</name>
    <name evidence="7" type="ORF">GRX03_00850</name>
</gene>
<dbReference type="OrthoDB" id="15305at2157"/>
<name>A0A6B0SWT8_9EURY</name>
<dbReference type="GO" id="GO:0065002">
    <property type="term" value="P:intracellular protein transmembrane transport"/>
    <property type="evidence" value="ECO:0007669"/>
    <property type="project" value="TreeGrafter"/>
</dbReference>
<dbReference type="GO" id="GO:0033281">
    <property type="term" value="C:TAT protein transport complex"/>
    <property type="evidence" value="ECO:0007669"/>
    <property type="project" value="UniProtKB-UniRule"/>
</dbReference>
<feature type="transmembrane region" description="Helical" evidence="5">
    <location>
        <begin position="215"/>
        <end position="232"/>
    </location>
</feature>
<accession>A0A6B0SWT8</accession>
<evidence type="ECO:0000256" key="2">
    <source>
        <dbReference type="ARBA" id="ARBA00022692"/>
    </source>
</evidence>
<feature type="compositionally biased region" description="Acidic residues" evidence="6">
    <location>
        <begin position="376"/>
        <end position="386"/>
    </location>
</feature>
<keyword evidence="2 5" id="KW-0812">Transmembrane</keyword>
<dbReference type="GO" id="GO:0043953">
    <property type="term" value="P:protein transport by the Tat complex"/>
    <property type="evidence" value="ECO:0007669"/>
    <property type="project" value="UniProtKB-UniRule"/>
</dbReference>
<feature type="transmembrane region" description="Helical" evidence="5">
    <location>
        <begin position="591"/>
        <end position="624"/>
    </location>
</feature>
<feature type="transmembrane region" description="Helical" evidence="5">
    <location>
        <begin position="280"/>
        <end position="297"/>
    </location>
</feature>
<comment type="subcellular location">
    <subcellularLocation>
        <location evidence="5">Cell membrane</location>
        <topology evidence="5">Multi-pass membrane protein</topology>
    </subcellularLocation>
    <subcellularLocation>
        <location evidence="1">Membrane</location>
        <topology evidence="1">Multi-pass membrane protein</topology>
    </subcellularLocation>
</comment>
<feature type="transmembrane region" description="Helical" evidence="5">
    <location>
        <begin position="331"/>
        <end position="353"/>
    </location>
</feature>
<comment type="caution">
    <text evidence="5">Lacks conserved residue(s) required for the propagation of feature annotation.</text>
</comment>
<feature type="transmembrane region" description="Helical" evidence="5">
    <location>
        <begin position="238"/>
        <end position="259"/>
    </location>
</feature>
<evidence type="ECO:0000256" key="5">
    <source>
        <dbReference type="HAMAP-Rule" id="MF_00902"/>
    </source>
</evidence>
<keyword evidence="4 5" id="KW-0472">Membrane</keyword>